<name>A0A4Z1IRZ9_9HELO</name>
<dbReference type="Proteomes" id="UP000297452">
    <property type="component" value="Unassembled WGS sequence"/>
</dbReference>
<protein>
    <submittedName>
        <fullName evidence="1">Uncharacterized protein</fullName>
    </submittedName>
</protein>
<keyword evidence="2" id="KW-1185">Reference proteome</keyword>
<dbReference type="AlphaFoldDB" id="A0A4Z1IRZ9"/>
<sequence length="63" mass="7160">MFIVETLLPAEKTWQIMEDFSGIFGNQEVGFDVGFDVGNLRKASRLGQKDYAAQVLDEYKDID</sequence>
<proteinExistence type="predicted"/>
<dbReference type="EMBL" id="PQXJ01000160">
    <property type="protein sequence ID" value="TGO59543.1"/>
    <property type="molecule type" value="Genomic_DNA"/>
</dbReference>
<gene>
    <name evidence="1" type="ORF">BOTNAR_0160g00190</name>
</gene>
<organism evidence="1 2">
    <name type="scientific">Botryotinia narcissicola</name>
    <dbReference type="NCBI Taxonomy" id="278944"/>
    <lineage>
        <taxon>Eukaryota</taxon>
        <taxon>Fungi</taxon>
        <taxon>Dikarya</taxon>
        <taxon>Ascomycota</taxon>
        <taxon>Pezizomycotina</taxon>
        <taxon>Leotiomycetes</taxon>
        <taxon>Helotiales</taxon>
        <taxon>Sclerotiniaceae</taxon>
        <taxon>Botryotinia</taxon>
    </lineage>
</organism>
<accession>A0A4Z1IRZ9</accession>
<reference evidence="1 2" key="1">
    <citation type="submission" date="2017-12" db="EMBL/GenBank/DDBJ databases">
        <title>Comparative genomics of Botrytis spp.</title>
        <authorList>
            <person name="Valero-Jimenez C.A."/>
            <person name="Tapia P."/>
            <person name="Veloso J."/>
            <person name="Silva-Moreno E."/>
            <person name="Staats M."/>
            <person name="Valdes J.H."/>
            <person name="Van Kan J.A.L."/>
        </authorList>
    </citation>
    <scope>NUCLEOTIDE SEQUENCE [LARGE SCALE GENOMIC DNA]</scope>
    <source>
        <strain evidence="1 2">MUCL2120</strain>
    </source>
</reference>
<evidence type="ECO:0000313" key="1">
    <source>
        <dbReference type="EMBL" id="TGO59543.1"/>
    </source>
</evidence>
<comment type="caution">
    <text evidence="1">The sequence shown here is derived from an EMBL/GenBank/DDBJ whole genome shotgun (WGS) entry which is preliminary data.</text>
</comment>
<evidence type="ECO:0000313" key="2">
    <source>
        <dbReference type="Proteomes" id="UP000297452"/>
    </source>
</evidence>